<keyword evidence="3" id="KW-1185">Reference proteome</keyword>
<proteinExistence type="predicted"/>
<dbReference type="RefSeq" id="WP_006306122.1">
    <property type="nucleotide sequence ID" value="NZ_GL892076.1"/>
</dbReference>
<feature type="region of interest" description="Disordered" evidence="1">
    <location>
        <begin position="40"/>
        <end position="153"/>
    </location>
</feature>
<dbReference type="eggNOG" id="ENOG5033TFF">
    <property type="taxonomic scope" value="Bacteria"/>
</dbReference>
<organism evidence="2 3">
    <name type="scientific">Centipeda periodontii DSM 2778</name>
    <dbReference type="NCBI Taxonomy" id="888060"/>
    <lineage>
        <taxon>Bacteria</taxon>
        <taxon>Bacillati</taxon>
        <taxon>Bacillota</taxon>
        <taxon>Negativicutes</taxon>
        <taxon>Selenomonadales</taxon>
        <taxon>Selenomonadaceae</taxon>
        <taxon>Centipeda</taxon>
    </lineage>
</organism>
<reference evidence="2 3" key="1">
    <citation type="submission" date="2011-04" db="EMBL/GenBank/DDBJ databases">
        <authorList>
            <person name="Muzny D."/>
            <person name="Qin X."/>
            <person name="Deng J."/>
            <person name="Jiang H."/>
            <person name="Liu Y."/>
            <person name="Qu J."/>
            <person name="Song X.-Z."/>
            <person name="Zhang L."/>
            <person name="Thornton R."/>
            <person name="Coyle M."/>
            <person name="Francisco L."/>
            <person name="Jackson L."/>
            <person name="Javaid M."/>
            <person name="Korchina V."/>
            <person name="Kovar C."/>
            <person name="Mata R."/>
            <person name="Mathew T."/>
            <person name="Ngo R."/>
            <person name="Nguyen L."/>
            <person name="Nguyen N."/>
            <person name="Okwuonu G."/>
            <person name="Ongeri F."/>
            <person name="Pham C."/>
            <person name="Simmons D."/>
            <person name="Wilczek-Boney K."/>
            <person name="Hale W."/>
            <person name="Jakkamsetti A."/>
            <person name="Pham P."/>
            <person name="Ruth R."/>
            <person name="San Lucas F."/>
            <person name="Warren J."/>
            <person name="Zhang J."/>
            <person name="Zhao Z."/>
            <person name="Zhou C."/>
            <person name="Zhu D."/>
            <person name="Lee S."/>
            <person name="Bess C."/>
            <person name="Blankenburg K."/>
            <person name="Forbes L."/>
            <person name="Fu Q."/>
            <person name="Gubbala S."/>
            <person name="Hirani K."/>
            <person name="Jayaseelan J.C."/>
            <person name="Lara F."/>
            <person name="Munidasa M."/>
            <person name="Palculict T."/>
            <person name="Patil S."/>
            <person name="Pu L.-L."/>
            <person name="Saada N."/>
            <person name="Tang L."/>
            <person name="Weissenberger G."/>
            <person name="Zhu Y."/>
            <person name="Hemphill L."/>
            <person name="Shang Y."/>
            <person name="Youmans B."/>
            <person name="Ayvaz T."/>
            <person name="Ross M."/>
            <person name="Santibanez J."/>
            <person name="Aqrawi P."/>
            <person name="Gross S."/>
            <person name="Joshi V."/>
            <person name="Fowler G."/>
            <person name="Nazareth L."/>
            <person name="Reid J."/>
            <person name="Worley K."/>
            <person name="Petrosino J."/>
            <person name="Highlander S."/>
            <person name="Gibbs R."/>
        </authorList>
    </citation>
    <scope>NUCLEOTIDE SEQUENCE [LARGE SCALE GENOMIC DNA]</scope>
    <source>
        <strain evidence="2 3">DSM 2778</strain>
    </source>
</reference>
<dbReference type="HOGENOM" id="CLU_927165_0_0_9"/>
<dbReference type="Proteomes" id="UP000004067">
    <property type="component" value="Unassembled WGS sequence"/>
</dbReference>
<evidence type="ECO:0000256" key="1">
    <source>
        <dbReference type="SAM" id="MobiDB-lite"/>
    </source>
</evidence>
<evidence type="ECO:0000313" key="3">
    <source>
        <dbReference type="Proteomes" id="UP000004067"/>
    </source>
</evidence>
<dbReference type="STRING" id="888060.HMPREF9081_1190"/>
<protein>
    <submittedName>
        <fullName evidence="2">Uncharacterized protein</fullName>
    </submittedName>
</protein>
<evidence type="ECO:0000313" key="2">
    <source>
        <dbReference type="EMBL" id="EGK60005.1"/>
    </source>
</evidence>
<comment type="caution">
    <text evidence="2">The sequence shown here is derived from an EMBL/GenBank/DDBJ whole genome shotgun (WGS) entry which is preliminary data.</text>
</comment>
<accession>F5RLX4</accession>
<feature type="compositionally biased region" description="Basic and acidic residues" evidence="1">
    <location>
        <begin position="134"/>
        <end position="150"/>
    </location>
</feature>
<dbReference type="OrthoDB" id="1663555at2"/>
<dbReference type="AlphaFoldDB" id="F5RLX4"/>
<name>F5RLX4_9FIRM</name>
<gene>
    <name evidence="2" type="ORF">HMPREF9081_1190</name>
</gene>
<sequence length="310" mass="34764">MGTDELTRIHELAKRVTLLEKIALRQQSRIDDLVERLEAAERRVRRPTPKWTQENEEAQEGVAAEANATAQRAVPSVSDLLDEEMKRELSRAYTGESAPPVKQPGQEPPQGRPMNAMERAAGSYARATGGKESSPSDRVKQNEATRKKAADAAALEKIPVHELRERTPAERAADYVRDYNALYDVKGTMFQKKKAQDDFIKLYEVQGMRCTNMQLRLSRPELEPRFVAVTPTRDADFWGMPLGNGLYAVVPNPFLVYGEEMHMAGGMREAFNSNYRAGNTYGHFTVKEAATFQFGTIGKVFKRGQLEAAL</sequence>
<dbReference type="EMBL" id="AFHQ01000032">
    <property type="protein sequence ID" value="EGK60005.1"/>
    <property type="molecule type" value="Genomic_DNA"/>
</dbReference>